<reference evidence="1 2" key="1">
    <citation type="submission" date="2023-11" db="EMBL/GenBank/DDBJ databases">
        <title>Draft genome sequence of a psychrophilic Clostridium strain from permafrost water brine.</title>
        <authorList>
            <person name="Shcherbakova V.A."/>
            <person name="Trubitsyn V.E."/>
            <person name="Zakharyuk A.G."/>
        </authorList>
    </citation>
    <scope>NUCLEOTIDE SEQUENCE [LARGE SCALE GENOMIC DNA]</scope>
    <source>
        <strain evidence="1 2">14F</strain>
    </source>
</reference>
<name>A0ABU7UUZ2_9CLOT</name>
<dbReference type="Proteomes" id="UP001498469">
    <property type="component" value="Unassembled WGS sequence"/>
</dbReference>
<dbReference type="GO" id="GO:0005524">
    <property type="term" value="F:ATP binding"/>
    <property type="evidence" value="ECO:0007669"/>
    <property type="project" value="UniProtKB-KW"/>
</dbReference>
<dbReference type="RefSeq" id="WP_253201870.1">
    <property type="nucleotide sequence ID" value="NZ_JAZHFS010000027.1"/>
</dbReference>
<keyword evidence="1" id="KW-0547">Nucleotide-binding</keyword>
<gene>
    <name evidence="1" type="ORF">SJI18_20485</name>
</gene>
<evidence type="ECO:0000313" key="1">
    <source>
        <dbReference type="EMBL" id="MEF2114669.1"/>
    </source>
</evidence>
<dbReference type="Gene3D" id="3.40.50.880">
    <property type="match status" value="1"/>
</dbReference>
<keyword evidence="2" id="KW-1185">Reference proteome</keyword>
<accession>A0ABU7UUZ2</accession>
<keyword evidence="1" id="KW-0378">Hydrolase</keyword>
<protein>
    <submittedName>
        <fullName evidence="1">Gamma-glutamyl-gamma-aminobutyrate hydrolase family protein</fullName>
    </submittedName>
</protein>
<keyword evidence="1" id="KW-0067">ATP-binding</keyword>
<dbReference type="EMBL" id="JAZHFS010000027">
    <property type="protein sequence ID" value="MEF2114669.1"/>
    <property type="molecule type" value="Genomic_DNA"/>
</dbReference>
<dbReference type="GO" id="GO:0016787">
    <property type="term" value="F:hydrolase activity"/>
    <property type="evidence" value="ECO:0007669"/>
    <property type="project" value="UniProtKB-KW"/>
</dbReference>
<dbReference type="PROSITE" id="PS51273">
    <property type="entry name" value="GATASE_TYPE_1"/>
    <property type="match status" value="1"/>
</dbReference>
<evidence type="ECO:0000313" key="2">
    <source>
        <dbReference type="Proteomes" id="UP001498469"/>
    </source>
</evidence>
<dbReference type="InterPro" id="IPR011697">
    <property type="entry name" value="Peptidase_C26"/>
</dbReference>
<organism evidence="1 2">
    <name type="scientific">Clostridium frigoriphilum</name>
    <dbReference type="NCBI Taxonomy" id="443253"/>
    <lineage>
        <taxon>Bacteria</taxon>
        <taxon>Bacillati</taxon>
        <taxon>Bacillota</taxon>
        <taxon>Clostridia</taxon>
        <taxon>Eubacteriales</taxon>
        <taxon>Clostridiaceae</taxon>
        <taxon>Clostridium</taxon>
    </lineage>
</organism>
<dbReference type="Pfam" id="PF07722">
    <property type="entry name" value="Peptidase_C26"/>
    <property type="match status" value="1"/>
</dbReference>
<dbReference type="PANTHER" id="PTHR43235:SF1">
    <property type="entry name" value="GLUTAMINE AMIDOTRANSFERASE PB2B2.05-RELATED"/>
    <property type="match status" value="1"/>
</dbReference>
<dbReference type="InterPro" id="IPR044668">
    <property type="entry name" value="PuuD-like"/>
</dbReference>
<dbReference type="PANTHER" id="PTHR43235">
    <property type="entry name" value="GLUTAMINE AMIDOTRANSFERASE PB2B2.05-RELATED"/>
    <property type="match status" value="1"/>
</dbReference>
<comment type="caution">
    <text evidence="1">The sequence shown here is derived from an EMBL/GenBank/DDBJ whole genome shotgun (WGS) entry which is preliminary data.</text>
</comment>
<dbReference type="CDD" id="cd01745">
    <property type="entry name" value="GATase1_2"/>
    <property type="match status" value="1"/>
</dbReference>
<dbReference type="InterPro" id="IPR029062">
    <property type="entry name" value="Class_I_gatase-like"/>
</dbReference>
<sequence length="244" mass="26969">MKKPIIGILGNLLIMENGMFPGIEKSYVNNDYIESVLLAGGVPLIIPVNSDEDVIRTQIDLSDGIIISGGYDVNPIEYGEEPSQKSGFIYPKVDEFYLKAVKYAIDNGKSVLGICKGIQILNVLYGGTIYQDLSELDGCYIKHMQSSKRDVPTHSVYIKEDSILVNILGDKVLTNSFHHQCLKNVGHGFKVTGTSKDGVIEAIEGDQAPFVLGVQWHPEMMMKSSQAMLNIFKELVKESKKGRL</sequence>
<proteinExistence type="predicted"/>
<dbReference type="SUPFAM" id="SSF52317">
    <property type="entry name" value="Class I glutamine amidotransferase-like"/>
    <property type="match status" value="1"/>
</dbReference>